<reference evidence="2" key="1">
    <citation type="journal article" date="2022" name="Int. J. Mol. Sci.">
        <title>Draft Genome of Tanacetum Coccineum: Genomic Comparison of Closely Related Tanacetum-Family Plants.</title>
        <authorList>
            <person name="Yamashiro T."/>
            <person name="Shiraishi A."/>
            <person name="Nakayama K."/>
            <person name="Satake H."/>
        </authorList>
    </citation>
    <scope>NUCLEOTIDE SEQUENCE</scope>
</reference>
<proteinExistence type="predicted"/>
<dbReference type="Proteomes" id="UP001151760">
    <property type="component" value="Unassembled WGS sequence"/>
</dbReference>
<protein>
    <submittedName>
        <fullName evidence="2">Uncharacterized protein</fullName>
    </submittedName>
</protein>
<reference evidence="2" key="2">
    <citation type="submission" date="2022-01" db="EMBL/GenBank/DDBJ databases">
        <authorList>
            <person name="Yamashiro T."/>
            <person name="Shiraishi A."/>
            <person name="Satake H."/>
            <person name="Nakayama K."/>
        </authorList>
    </citation>
    <scope>NUCLEOTIDE SEQUENCE</scope>
</reference>
<gene>
    <name evidence="2" type="ORF">Tco_1082227</name>
</gene>
<evidence type="ECO:0000313" key="2">
    <source>
        <dbReference type="EMBL" id="GJT93382.1"/>
    </source>
</evidence>
<keyword evidence="3" id="KW-1185">Reference proteome</keyword>
<sequence>MVDRYNVDVSIVSLWTSTSHHHHAGVAGSGSAKDHPNVNSNFRPRWYPVFDGCYISIPRKVLKRLLFFKFYSQAGLEAFWRVVLIDFVNSDLSKEMVPDGTLIAQRRIDSYSDMVVSPPIVATFNVVTPNAEKTNDGFQMVGKTKKRKTTGNSSKKDNLFMSNSFSALNEEEEEEEDVKNVYDESANLL</sequence>
<evidence type="ECO:0000313" key="3">
    <source>
        <dbReference type="Proteomes" id="UP001151760"/>
    </source>
</evidence>
<name>A0ABQ5I1Y7_9ASTR</name>
<evidence type="ECO:0000256" key="1">
    <source>
        <dbReference type="SAM" id="MobiDB-lite"/>
    </source>
</evidence>
<organism evidence="2 3">
    <name type="scientific">Tanacetum coccineum</name>
    <dbReference type="NCBI Taxonomy" id="301880"/>
    <lineage>
        <taxon>Eukaryota</taxon>
        <taxon>Viridiplantae</taxon>
        <taxon>Streptophyta</taxon>
        <taxon>Embryophyta</taxon>
        <taxon>Tracheophyta</taxon>
        <taxon>Spermatophyta</taxon>
        <taxon>Magnoliopsida</taxon>
        <taxon>eudicotyledons</taxon>
        <taxon>Gunneridae</taxon>
        <taxon>Pentapetalae</taxon>
        <taxon>asterids</taxon>
        <taxon>campanulids</taxon>
        <taxon>Asterales</taxon>
        <taxon>Asteraceae</taxon>
        <taxon>Asteroideae</taxon>
        <taxon>Anthemideae</taxon>
        <taxon>Anthemidinae</taxon>
        <taxon>Tanacetum</taxon>
    </lineage>
</organism>
<comment type="caution">
    <text evidence="2">The sequence shown here is derived from an EMBL/GenBank/DDBJ whole genome shotgun (WGS) entry which is preliminary data.</text>
</comment>
<accession>A0ABQ5I1Y7</accession>
<feature type="region of interest" description="Disordered" evidence="1">
    <location>
        <begin position="168"/>
        <end position="189"/>
    </location>
</feature>
<dbReference type="EMBL" id="BQNB010020197">
    <property type="protein sequence ID" value="GJT93382.1"/>
    <property type="molecule type" value="Genomic_DNA"/>
</dbReference>